<dbReference type="EMBL" id="JARK01001604">
    <property type="protein sequence ID" value="EYB87115.1"/>
    <property type="molecule type" value="Genomic_DNA"/>
</dbReference>
<keyword evidence="3" id="KW-1185">Reference proteome</keyword>
<dbReference type="GO" id="GO:0005886">
    <property type="term" value="C:plasma membrane"/>
    <property type="evidence" value="ECO:0007669"/>
    <property type="project" value="TreeGrafter"/>
</dbReference>
<keyword evidence="1" id="KW-0472">Membrane</keyword>
<keyword evidence="1" id="KW-1133">Transmembrane helix</keyword>
<feature type="transmembrane region" description="Helical" evidence="1">
    <location>
        <begin position="282"/>
        <end position="302"/>
    </location>
</feature>
<feature type="transmembrane region" description="Helical" evidence="1">
    <location>
        <begin position="6"/>
        <end position="30"/>
    </location>
</feature>
<dbReference type="SUPFAM" id="SSF81321">
    <property type="entry name" value="Family A G protein-coupled receptor-like"/>
    <property type="match status" value="1"/>
</dbReference>
<protein>
    <recommendedName>
        <fullName evidence="4">7TM chemoreceptor</fullName>
    </recommendedName>
</protein>
<keyword evidence="1" id="KW-0812">Transmembrane</keyword>
<proteinExistence type="predicted"/>
<feature type="transmembrane region" description="Helical" evidence="1">
    <location>
        <begin position="128"/>
        <end position="147"/>
    </location>
</feature>
<dbReference type="PANTHER" id="PTHR22943">
    <property type="entry name" value="7-TRANSMEMBRANE DOMAIN RECEPTOR C.ELEGANS"/>
    <property type="match status" value="1"/>
</dbReference>
<dbReference type="Pfam" id="PF10326">
    <property type="entry name" value="7TM_GPCR_Str"/>
    <property type="match status" value="1"/>
</dbReference>
<dbReference type="STRING" id="53326.A0A016S924"/>
<dbReference type="InterPro" id="IPR019428">
    <property type="entry name" value="7TM_GPCR_serpentine_rcpt_Str"/>
</dbReference>
<feature type="transmembrane region" description="Helical" evidence="1">
    <location>
        <begin position="243"/>
        <end position="270"/>
    </location>
</feature>
<accession>A0A016S924</accession>
<dbReference type="OrthoDB" id="5853366at2759"/>
<dbReference type="GO" id="GO:0038022">
    <property type="term" value="F:G protein-coupled olfactory receptor activity"/>
    <property type="evidence" value="ECO:0007669"/>
    <property type="project" value="TreeGrafter"/>
</dbReference>
<dbReference type="Proteomes" id="UP000024635">
    <property type="component" value="Unassembled WGS sequence"/>
</dbReference>
<dbReference type="GO" id="GO:0042048">
    <property type="term" value="P:olfactory behavior"/>
    <property type="evidence" value="ECO:0007669"/>
    <property type="project" value="TreeGrafter"/>
</dbReference>
<feature type="transmembrane region" description="Helical" evidence="1">
    <location>
        <begin position="200"/>
        <end position="222"/>
    </location>
</feature>
<sequence length="348" mass="39815">MLLPLYHIRITSVLVAISITFNSGLIYIILNFTGREVGNYKYIMLSFALFNVFYSLVHISLLPAIHIHERSFLVFVTRFDWLPLNIGRILTGFYCSMFAQSLFFLAVHFAYRYLHIARPGLLDRIRCVWCLPLLILLYLLVALHYGLTCLYNFGPSESKDALFDAEILHDYGVSIRDVPYIAALARNNVSSHLVLQVADVVGLFNVAAVINVTFGVIIFCGIKTFTAINRIQMRQRMKHIHKQLLNALLLQTLLPVLFVFIPAMAVITFSVLEIRIGCHANIVSIMLAVCPALDPFILVYYVRSYRNQVLKYIDGVVSVFYWPRIPRISRIYFISTVRIISKPKITSI</sequence>
<evidence type="ECO:0000313" key="2">
    <source>
        <dbReference type="EMBL" id="EYB87115.1"/>
    </source>
</evidence>
<organism evidence="2 3">
    <name type="scientific">Ancylostoma ceylanicum</name>
    <dbReference type="NCBI Taxonomy" id="53326"/>
    <lineage>
        <taxon>Eukaryota</taxon>
        <taxon>Metazoa</taxon>
        <taxon>Ecdysozoa</taxon>
        <taxon>Nematoda</taxon>
        <taxon>Chromadorea</taxon>
        <taxon>Rhabditida</taxon>
        <taxon>Rhabditina</taxon>
        <taxon>Rhabditomorpha</taxon>
        <taxon>Strongyloidea</taxon>
        <taxon>Ancylostomatidae</taxon>
        <taxon>Ancylostomatinae</taxon>
        <taxon>Ancylostoma</taxon>
    </lineage>
</organism>
<evidence type="ECO:0000313" key="3">
    <source>
        <dbReference type="Proteomes" id="UP000024635"/>
    </source>
</evidence>
<evidence type="ECO:0000256" key="1">
    <source>
        <dbReference type="SAM" id="Phobius"/>
    </source>
</evidence>
<feature type="transmembrane region" description="Helical" evidence="1">
    <location>
        <begin position="42"/>
        <end position="66"/>
    </location>
</feature>
<dbReference type="AlphaFoldDB" id="A0A016S924"/>
<dbReference type="PANTHER" id="PTHR22943:SF46">
    <property type="entry name" value="SEVEN TM RECEPTOR"/>
    <property type="match status" value="1"/>
</dbReference>
<comment type="caution">
    <text evidence="2">The sequence shown here is derived from an EMBL/GenBank/DDBJ whole genome shotgun (WGS) entry which is preliminary data.</text>
</comment>
<gene>
    <name evidence="2" type="primary">Acey_s0268.g797</name>
    <name evidence="2" type="ORF">Y032_0268g797</name>
</gene>
<feature type="transmembrane region" description="Helical" evidence="1">
    <location>
        <begin position="86"/>
        <end position="107"/>
    </location>
</feature>
<reference evidence="3" key="1">
    <citation type="journal article" date="2015" name="Nat. Genet.">
        <title>The genome and transcriptome of the zoonotic hookworm Ancylostoma ceylanicum identify infection-specific gene families.</title>
        <authorList>
            <person name="Schwarz E.M."/>
            <person name="Hu Y."/>
            <person name="Antoshechkin I."/>
            <person name="Miller M.M."/>
            <person name="Sternberg P.W."/>
            <person name="Aroian R.V."/>
        </authorList>
    </citation>
    <scope>NUCLEOTIDE SEQUENCE</scope>
    <source>
        <strain evidence="3">HY135</strain>
    </source>
</reference>
<name>A0A016S924_9BILA</name>
<evidence type="ECO:0008006" key="4">
    <source>
        <dbReference type="Google" id="ProtNLM"/>
    </source>
</evidence>